<dbReference type="SUPFAM" id="SSF103473">
    <property type="entry name" value="MFS general substrate transporter"/>
    <property type="match status" value="1"/>
</dbReference>
<feature type="region of interest" description="Disordered" evidence="7">
    <location>
        <begin position="1"/>
        <end position="71"/>
    </location>
</feature>
<dbReference type="PROSITE" id="PS00216">
    <property type="entry name" value="SUGAR_TRANSPORT_1"/>
    <property type="match status" value="1"/>
</dbReference>
<comment type="similarity">
    <text evidence="2">Belongs to the major facilitator superfamily. Sugar transporter (TC 2.A.1.1) family.</text>
</comment>
<evidence type="ECO:0000313" key="11">
    <source>
        <dbReference type="Proteomes" id="UP000673691"/>
    </source>
</evidence>
<dbReference type="InterPro" id="IPR020846">
    <property type="entry name" value="MFS_dom"/>
</dbReference>
<feature type="transmembrane region" description="Helical" evidence="8">
    <location>
        <begin position="135"/>
        <end position="153"/>
    </location>
</feature>
<keyword evidence="6 8" id="KW-0472">Membrane</keyword>
<protein>
    <submittedName>
        <fullName evidence="10">Major facilitator superfamily domain-containing protein</fullName>
    </submittedName>
</protein>
<proteinExistence type="inferred from homology"/>
<feature type="transmembrane region" description="Helical" evidence="8">
    <location>
        <begin position="398"/>
        <end position="419"/>
    </location>
</feature>
<accession>A0A8H7ZWX0</accession>
<dbReference type="GO" id="GO:0015149">
    <property type="term" value="F:hexose transmembrane transporter activity"/>
    <property type="evidence" value="ECO:0007669"/>
    <property type="project" value="TreeGrafter"/>
</dbReference>
<feature type="transmembrane region" description="Helical" evidence="8">
    <location>
        <begin position="103"/>
        <end position="123"/>
    </location>
</feature>
<evidence type="ECO:0000256" key="4">
    <source>
        <dbReference type="ARBA" id="ARBA00022692"/>
    </source>
</evidence>
<evidence type="ECO:0000313" key="10">
    <source>
        <dbReference type="EMBL" id="KAG5460767.1"/>
    </source>
</evidence>
<evidence type="ECO:0000256" key="2">
    <source>
        <dbReference type="ARBA" id="ARBA00010992"/>
    </source>
</evidence>
<dbReference type="InterPro" id="IPR036259">
    <property type="entry name" value="MFS_trans_sf"/>
</dbReference>
<dbReference type="PANTHER" id="PTHR23503:SF8">
    <property type="entry name" value="FACILITATED GLUCOSE TRANSPORTER PROTEIN 1"/>
    <property type="match status" value="1"/>
</dbReference>
<dbReference type="Proteomes" id="UP000673691">
    <property type="component" value="Unassembled WGS sequence"/>
</dbReference>
<keyword evidence="3" id="KW-0813">Transport</keyword>
<reference evidence="10 11" key="1">
    <citation type="journal article" name="Sci. Rep.">
        <title>Genome-scale phylogenetic analyses confirm Olpidium as the closest living zoosporic fungus to the non-flagellated, terrestrial fungi.</title>
        <authorList>
            <person name="Chang Y."/>
            <person name="Rochon D."/>
            <person name="Sekimoto S."/>
            <person name="Wang Y."/>
            <person name="Chovatia M."/>
            <person name="Sandor L."/>
            <person name="Salamov A."/>
            <person name="Grigoriev I.V."/>
            <person name="Stajich J.E."/>
            <person name="Spatafora J.W."/>
        </authorList>
    </citation>
    <scope>NUCLEOTIDE SEQUENCE [LARGE SCALE GENOMIC DNA]</scope>
    <source>
        <strain evidence="10">S191</strain>
    </source>
</reference>
<feature type="transmembrane region" description="Helical" evidence="8">
    <location>
        <begin position="193"/>
        <end position="218"/>
    </location>
</feature>
<sequence length="582" mass="61836">SLSPPPPLSLSRSLPSPFSAKHHPPHSNLSSFPPPSHAGELNIPQEVITSCEDAGQPGDGGGGEASPPAFAQRWPLPATAAAAPEPGSSFPPSLPRCLPMTDATFSLAVSMFTLGGLVGSLVAGKLADTHGRWRCVCLAGAAFLLAALIEALARDPGELFMGRFLAGLASGVGVVVVPTYLSEVAPAEHRGLFGTLHQLGIVCGILFTQVLGVFLSYVPGWRTLLGISAVPATLQLVLMSAVVRSPGHLARAGRLSEAIVSLQRLRGVTAVEAERELTSRMYRADGRGAHRDSEGNDREALIAGGSPVSAENGGTAAPGPSGSRVLSVLEVVRAREYRMPLAIVLLLHMAQLLLFSLFIFFSRQQLSGINAVMCELYPAPRNKKKSDEIANRERPRGASITVAVSLVNVLMTLPSVYLIDRAGRRPLFLGSLGSMCAATACLAFSMWLGADALAALAIVLFVATFSMGMGPIPFLMISEVIDARAVGRYAFYLASEKEVGKGWEKGGLHFAVSFFFLPSSHSVPCRFAKGAQRILSHILFPLFSQLNVCTWRVGRPSPLLSSRCSTCPRLFRPFLFFSTAND</sequence>
<keyword evidence="4 8" id="KW-0812">Transmembrane</keyword>
<dbReference type="Pfam" id="PF00083">
    <property type="entry name" value="Sugar_tr"/>
    <property type="match status" value="2"/>
</dbReference>
<dbReference type="InterPro" id="IPR005829">
    <property type="entry name" value="Sugar_transporter_CS"/>
</dbReference>
<dbReference type="InterPro" id="IPR003663">
    <property type="entry name" value="Sugar/inositol_transpt"/>
</dbReference>
<dbReference type="InterPro" id="IPR005828">
    <property type="entry name" value="MFS_sugar_transport-like"/>
</dbReference>
<keyword evidence="11" id="KW-1185">Reference proteome</keyword>
<comment type="caution">
    <text evidence="10">The sequence shown here is derived from an EMBL/GenBank/DDBJ whole genome shotgun (WGS) entry which is preliminary data.</text>
</comment>
<keyword evidence="5 8" id="KW-1133">Transmembrane helix</keyword>
<feature type="non-terminal residue" evidence="10">
    <location>
        <position position="1"/>
    </location>
</feature>
<dbReference type="OrthoDB" id="4540492at2759"/>
<gene>
    <name evidence="10" type="ORF">BJ554DRAFT_7143</name>
</gene>
<feature type="transmembrane region" description="Helical" evidence="8">
    <location>
        <begin position="426"/>
        <end position="447"/>
    </location>
</feature>
<dbReference type="PRINTS" id="PR00171">
    <property type="entry name" value="SUGRTRNSPORT"/>
</dbReference>
<dbReference type="PROSITE" id="PS00217">
    <property type="entry name" value="SUGAR_TRANSPORT_2"/>
    <property type="match status" value="1"/>
</dbReference>
<evidence type="ECO:0000256" key="7">
    <source>
        <dbReference type="SAM" id="MobiDB-lite"/>
    </source>
</evidence>
<evidence type="ECO:0000259" key="9">
    <source>
        <dbReference type="PROSITE" id="PS50850"/>
    </source>
</evidence>
<name>A0A8H7ZWX0_9FUNG</name>
<dbReference type="PROSITE" id="PS50850">
    <property type="entry name" value="MFS"/>
    <property type="match status" value="1"/>
</dbReference>
<feature type="region of interest" description="Disordered" evidence="7">
    <location>
        <begin position="285"/>
        <end position="318"/>
    </location>
</feature>
<dbReference type="EMBL" id="JAEFCI010004743">
    <property type="protein sequence ID" value="KAG5460767.1"/>
    <property type="molecule type" value="Genomic_DNA"/>
</dbReference>
<evidence type="ECO:0000256" key="8">
    <source>
        <dbReference type="SAM" id="Phobius"/>
    </source>
</evidence>
<dbReference type="AlphaFoldDB" id="A0A8H7ZWX0"/>
<evidence type="ECO:0000256" key="1">
    <source>
        <dbReference type="ARBA" id="ARBA00004141"/>
    </source>
</evidence>
<dbReference type="GO" id="GO:0016020">
    <property type="term" value="C:membrane"/>
    <property type="evidence" value="ECO:0007669"/>
    <property type="project" value="UniProtKB-SubCell"/>
</dbReference>
<dbReference type="Gene3D" id="1.20.1250.20">
    <property type="entry name" value="MFS general substrate transporter like domains"/>
    <property type="match status" value="1"/>
</dbReference>
<evidence type="ECO:0000256" key="5">
    <source>
        <dbReference type="ARBA" id="ARBA00022989"/>
    </source>
</evidence>
<feature type="domain" description="Major facilitator superfamily (MFS) profile" evidence="9">
    <location>
        <begin position="1"/>
        <end position="548"/>
    </location>
</feature>
<evidence type="ECO:0000256" key="3">
    <source>
        <dbReference type="ARBA" id="ARBA00022448"/>
    </source>
</evidence>
<feature type="transmembrane region" description="Helical" evidence="8">
    <location>
        <begin position="159"/>
        <end position="181"/>
    </location>
</feature>
<feature type="transmembrane region" description="Helical" evidence="8">
    <location>
        <begin position="453"/>
        <end position="475"/>
    </location>
</feature>
<evidence type="ECO:0000256" key="6">
    <source>
        <dbReference type="ARBA" id="ARBA00023136"/>
    </source>
</evidence>
<dbReference type="PANTHER" id="PTHR23503">
    <property type="entry name" value="SOLUTE CARRIER FAMILY 2"/>
    <property type="match status" value="1"/>
</dbReference>
<feature type="transmembrane region" description="Helical" evidence="8">
    <location>
        <begin position="224"/>
        <end position="243"/>
    </location>
</feature>
<dbReference type="InterPro" id="IPR045263">
    <property type="entry name" value="GLUT"/>
</dbReference>
<comment type="subcellular location">
    <subcellularLocation>
        <location evidence="1">Membrane</location>
        <topology evidence="1">Multi-pass membrane protein</topology>
    </subcellularLocation>
</comment>
<feature type="compositionally biased region" description="Basic and acidic residues" evidence="7">
    <location>
        <begin position="285"/>
        <end position="300"/>
    </location>
</feature>
<feature type="transmembrane region" description="Helical" evidence="8">
    <location>
        <begin position="341"/>
        <end position="361"/>
    </location>
</feature>
<organism evidence="10 11">
    <name type="scientific">Olpidium bornovanus</name>
    <dbReference type="NCBI Taxonomy" id="278681"/>
    <lineage>
        <taxon>Eukaryota</taxon>
        <taxon>Fungi</taxon>
        <taxon>Fungi incertae sedis</taxon>
        <taxon>Olpidiomycota</taxon>
        <taxon>Olpidiomycotina</taxon>
        <taxon>Olpidiomycetes</taxon>
        <taxon>Olpidiales</taxon>
        <taxon>Olpidiaceae</taxon>
        <taxon>Olpidium</taxon>
    </lineage>
</organism>